<reference evidence="2" key="1">
    <citation type="journal article" date="2023" name="Mol. Phylogenet. Evol.">
        <title>Genome-scale phylogeny and comparative genomics of the fungal order Sordariales.</title>
        <authorList>
            <person name="Hensen N."/>
            <person name="Bonometti L."/>
            <person name="Westerberg I."/>
            <person name="Brannstrom I.O."/>
            <person name="Guillou S."/>
            <person name="Cros-Aarteil S."/>
            <person name="Calhoun S."/>
            <person name="Haridas S."/>
            <person name="Kuo A."/>
            <person name="Mondo S."/>
            <person name="Pangilinan J."/>
            <person name="Riley R."/>
            <person name="LaButti K."/>
            <person name="Andreopoulos B."/>
            <person name="Lipzen A."/>
            <person name="Chen C."/>
            <person name="Yan M."/>
            <person name="Daum C."/>
            <person name="Ng V."/>
            <person name="Clum A."/>
            <person name="Steindorff A."/>
            <person name="Ohm R.A."/>
            <person name="Martin F."/>
            <person name="Silar P."/>
            <person name="Natvig D.O."/>
            <person name="Lalanne C."/>
            <person name="Gautier V."/>
            <person name="Ament-Velasquez S.L."/>
            <person name="Kruys A."/>
            <person name="Hutchinson M.I."/>
            <person name="Powell A.J."/>
            <person name="Barry K."/>
            <person name="Miller A.N."/>
            <person name="Grigoriev I.V."/>
            <person name="Debuchy R."/>
            <person name="Gladieux P."/>
            <person name="Hiltunen Thoren M."/>
            <person name="Johannesson H."/>
        </authorList>
    </citation>
    <scope>NUCLEOTIDE SEQUENCE</scope>
    <source>
        <strain evidence="2">CBS 560.94</strain>
    </source>
</reference>
<gene>
    <name evidence="2" type="ORF">B0H65DRAFT_554146</name>
</gene>
<reference evidence="2" key="2">
    <citation type="submission" date="2023-06" db="EMBL/GenBank/DDBJ databases">
        <authorList>
            <consortium name="Lawrence Berkeley National Laboratory"/>
            <person name="Haridas S."/>
            <person name="Hensen N."/>
            <person name="Bonometti L."/>
            <person name="Westerberg I."/>
            <person name="Brannstrom I.O."/>
            <person name="Guillou S."/>
            <person name="Cros-Aarteil S."/>
            <person name="Calhoun S."/>
            <person name="Kuo A."/>
            <person name="Mondo S."/>
            <person name="Pangilinan J."/>
            <person name="Riley R."/>
            <person name="Labutti K."/>
            <person name="Andreopoulos B."/>
            <person name="Lipzen A."/>
            <person name="Chen C."/>
            <person name="Yanf M."/>
            <person name="Daum C."/>
            <person name="Ng V."/>
            <person name="Clum A."/>
            <person name="Steindorff A."/>
            <person name="Ohm R."/>
            <person name="Martin F."/>
            <person name="Silar P."/>
            <person name="Natvig D."/>
            <person name="Lalanne C."/>
            <person name="Gautier V."/>
            <person name="Ament-Velasquez S.L."/>
            <person name="Kruys A."/>
            <person name="Hutchinson M.I."/>
            <person name="Powell A.J."/>
            <person name="Barry K."/>
            <person name="Miller A.N."/>
            <person name="Grigoriev I.V."/>
            <person name="Debuchy R."/>
            <person name="Gladieux P."/>
            <person name="Thoren M.H."/>
            <person name="Johannesson H."/>
        </authorList>
    </citation>
    <scope>NUCLEOTIDE SEQUENCE</scope>
    <source>
        <strain evidence="2">CBS 560.94</strain>
    </source>
</reference>
<evidence type="ECO:0000313" key="2">
    <source>
        <dbReference type="EMBL" id="KAK3354493.1"/>
    </source>
</evidence>
<dbReference type="RefSeq" id="XP_062685871.1">
    <property type="nucleotide sequence ID" value="XM_062830000.1"/>
</dbReference>
<dbReference type="AlphaFoldDB" id="A0AAE0JNC6"/>
<feature type="compositionally biased region" description="Low complexity" evidence="1">
    <location>
        <begin position="288"/>
        <end position="305"/>
    </location>
</feature>
<feature type="region of interest" description="Disordered" evidence="1">
    <location>
        <begin position="191"/>
        <end position="332"/>
    </location>
</feature>
<feature type="compositionally biased region" description="Basic and acidic residues" evidence="1">
    <location>
        <begin position="356"/>
        <end position="367"/>
    </location>
</feature>
<keyword evidence="3" id="KW-1185">Reference proteome</keyword>
<dbReference type="Proteomes" id="UP001278500">
    <property type="component" value="Unassembled WGS sequence"/>
</dbReference>
<dbReference type="Pfam" id="PF12511">
    <property type="entry name" value="DUF3716"/>
    <property type="match status" value="1"/>
</dbReference>
<feature type="region of interest" description="Disordered" evidence="1">
    <location>
        <begin position="356"/>
        <end position="422"/>
    </location>
</feature>
<feature type="compositionally biased region" description="Polar residues" evidence="1">
    <location>
        <begin position="50"/>
        <end position="71"/>
    </location>
</feature>
<protein>
    <submittedName>
        <fullName evidence="2">Uncharacterized protein</fullName>
    </submittedName>
</protein>
<dbReference type="GeneID" id="87867154"/>
<dbReference type="EMBL" id="JAUEPP010000001">
    <property type="protein sequence ID" value="KAK3354493.1"/>
    <property type="molecule type" value="Genomic_DNA"/>
</dbReference>
<sequence>MASLNEDLAEGTPQDDGANVPRMEILAEEIAETLPINRPAKRKRDKMDTQDNLQDPLQTATEENNGNNAKFSRNWKPPQGIITDKDLEDIYASLGLSSTRINELRKYKAVREIALRKNKDTIDLTEKHQLGAAYLQLTGERAQNPCKECLAGKGPFELCVYGSGRRCGNCWHRHTGNGRCSFQKTGKENGVSEAVSKPSHHADKDASRSDTESVSDLLSEAGIGVGLEHHPEPEPEHQKGGRELRPRPPQPPQPPRRNKKPPQREQNIRVTEPVTQPQARHESSTVFTNPTTNTTPPANAPNSPSIRPGIDTPLSPPPAAATPTRQALPSGVYKPQFPPAVASVVNAQITRERCGCGSRDIRPERQQQIDNNTDPDRDREREREKEKEKEKEREKQREKQRTHIVSDRSFSLGGGASPGPPNSILACLPPNTPVEIMRCLMQYHQNHADELRLECMSIVKDGRGGSRPAMAWGDAGGVGPSSILACLDPNQSPLETMRRLGLHYQYQADELRLECVRIEREERMRRAREREREWERERGGRGGREDGARG</sequence>
<evidence type="ECO:0000313" key="3">
    <source>
        <dbReference type="Proteomes" id="UP001278500"/>
    </source>
</evidence>
<name>A0AAE0JNC6_9PEZI</name>
<feature type="compositionally biased region" description="Basic and acidic residues" evidence="1">
    <location>
        <begin position="200"/>
        <end position="211"/>
    </location>
</feature>
<dbReference type="InterPro" id="IPR022190">
    <property type="entry name" value="DUF3716"/>
</dbReference>
<organism evidence="2 3">
    <name type="scientific">Neurospora tetraspora</name>
    <dbReference type="NCBI Taxonomy" id="94610"/>
    <lineage>
        <taxon>Eukaryota</taxon>
        <taxon>Fungi</taxon>
        <taxon>Dikarya</taxon>
        <taxon>Ascomycota</taxon>
        <taxon>Pezizomycotina</taxon>
        <taxon>Sordariomycetes</taxon>
        <taxon>Sordariomycetidae</taxon>
        <taxon>Sordariales</taxon>
        <taxon>Sordariaceae</taxon>
        <taxon>Neurospora</taxon>
    </lineage>
</organism>
<accession>A0AAE0JNC6</accession>
<proteinExistence type="predicted"/>
<comment type="caution">
    <text evidence="2">The sequence shown here is derived from an EMBL/GenBank/DDBJ whole genome shotgun (WGS) entry which is preliminary data.</text>
</comment>
<feature type="compositionally biased region" description="Basic and acidic residues" evidence="1">
    <location>
        <begin position="227"/>
        <end position="246"/>
    </location>
</feature>
<evidence type="ECO:0000256" key="1">
    <source>
        <dbReference type="SAM" id="MobiDB-lite"/>
    </source>
</evidence>
<feature type="region of interest" description="Disordered" evidence="1">
    <location>
        <begin position="524"/>
        <end position="550"/>
    </location>
</feature>
<feature type="region of interest" description="Disordered" evidence="1">
    <location>
        <begin position="1"/>
        <end position="77"/>
    </location>
</feature>
<feature type="compositionally biased region" description="Basic and acidic residues" evidence="1">
    <location>
        <begin position="374"/>
        <end position="406"/>
    </location>
</feature>